<accession>A0AAV9U051</accession>
<proteinExistence type="inferred from homology"/>
<dbReference type="InterPro" id="IPR045229">
    <property type="entry name" value="TPP_enz"/>
</dbReference>
<evidence type="ECO:0000256" key="7">
    <source>
        <dbReference type="ARBA" id="ARBA00022723"/>
    </source>
</evidence>
<dbReference type="Gene3D" id="3.40.50.1220">
    <property type="entry name" value="TPP-binding domain"/>
    <property type="match status" value="1"/>
</dbReference>
<evidence type="ECO:0000313" key="15">
    <source>
        <dbReference type="EMBL" id="KAK6332677.1"/>
    </source>
</evidence>
<dbReference type="InterPro" id="IPR000399">
    <property type="entry name" value="TPP-bd_CS"/>
</dbReference>
<dbReference type="SUPFAM" id="SSF52518">
    <property type="entry name" value="Thiamin diphosphate-binding fold (THDP-binding)"/>
    <property type="match status" value="2"/>
</dbReference>
<dbReference type="EMBL" id="JAVHNS010000017">
    <property type="protein sequence ID" value="KAK6332677.1"/>
    <property type="molecule type" value="Genomic_DNA"/>
</dbReference>
<dbReference type="PANTHER" id="PTHR18968">
    <property type="entry name" value="THIAMINE PYROPHOSPHATE ENZYMES"/>
    <property type="match status" value="1"/>
</dbReference>
<dbReference type="CDD" id="cd07035">
    <property type="entry name" value="TPP_PYR_POX_like"/>
    <property type="match status" value="1"/>
</dbReference>
<evidence type="ECO:0000256" key="1">
    <source>
        <dbReference type="ARBA" id="ARBA00004974"/>
    </source>
</evidence>
<dbReference type="Pfam" id="PF02775">
    <property type="entry name" value="TPP_enzyme_C"/>
    <property type="match status" value="1"/>
</dbReference>
<comment type="pathway">
    <text evidence="2 11">Amino-acid biosynthesis; L-valine biosynthesis; L-valine from pyruvate: step 1/4.</text>
</comment>
<dbReference type="FunFam" id="3.40.50.1220:FF:000008">
    <property type="entry name" value="Acetolactate synthase"/>
    <property type="match status" value="1"/>
</dbReference>
<keyword evidence="8 11" id="KW-0460">Magnesium</keyword>
<evidence type="ECO:0000256" key="9">
    <source>
        <dbReference type="ARBA" id="ARBA00023052"/>
    </source>
</evidence>
<dbReference type="GO" id="GO:0009097">
    <property type="term" value="P:isoleucine biosynthetic process"/>
    <property type="evidence" value="ECO:0007669"/>
    <property type="project" value="TreeGrafter"/>
</dbReference>
<dbReference type="FunFam" id="3.40.50.970:FF:000007">
    <property type="entry name" value="Acetolactate synthase"/>
    <property type="match status" value="1"/>
</dbReference>
<dbReference type="InterPro" id="IPR012000">
    <property type="entry name" value="Thiamin_PyroP_enz_cen_dom"/>
</dbReference>
<evidence type="ECO:0000256" key="3">
    <source>
        <dbReference type="ARBA" id="ARBA00007812"/>
    </source>
</evidence>
<dbReference type="GO" id="GO:0050660">
    <property type="term" value="F:flavin adenine dinucleotide binding"/>
    <property type="evidence" value="ECO:0007669"/>
    <property type="project" value="InterPro"/>
</dbReference>
<comment type="catalytic activity">
    <reaction evidence="11">
        <text>2 pyruvate + H(+) = (2S)-2-acetolactate + CO2</text>
        <dbReference type="Rhea" id="RHEA:25249"/>
        <dbReference type="ChEBI" id="CHEBI:15361"/>
        <dbReference type="ChEBI" id="CHEBI:15378"/>
        <dbReference type="ChEBI" id="CHEBI:16526"/>
        <dbReference type="ChEBI" id="CHEBI:58476"/>
        <dbReference type="EC" id="2.2.1.6"/>
    </reaction>
</comment>
<sequence>MASRHIVNLVQRHSLVRKTAACTPYTTNSTAIFTSKANLKPPKKQNQLRKQSTATAAVISTPLGFVSFPEPSITRPSSILPAQVPYIEPPNITAPHVEPDQKPLNLIEDSRLVGMTGGQIIVDMVLRHDVKHIFSFPGGAILPIMDALYQCEGVEVILPRHEQCAGHMAEGYSRASGKPGVVLVTSGPGATNIITPLQDALSDGIPLVVICGQVSTTVMGTDSFQEADIIGISKPCTKWNYQIKNIRELPRRINEAFEIAMSGRPGPVLLDIPKDVAASILKQPVPTQATVPKIERLPTKNSISIKNVLHHNLLQQIALQKREDLRAAIQRSAGLINIAKKPIIYAGQGILAKPEGPILLRELAEKAQIPVTTTLQGLGCFDELDDKSLHMLGMHGTAYANAAIQEADLVIALGARFDDRATGVAEKFAPAAKKAASEKIGGIIHFEIQPKNINKVVHVTEAVVGDVSTNLALLLPLVDEVSSRPIWMGRIMELKQRFPISHFDRAPASGLINPQVVVEELSRLVESYKDNVIITTGVGQHQMWAAQHYRWRYPRTIITSGGLGTMGFGLPSAIGAKLSQPEKVVIDIDGDASFQMTLMELKTAALYNIGVKIIVMNNDEQGMVSQWQSMFYQNRFMLNQQGNPDFVKVAEGMGIKAIRVSRPDQLKTGLKTLLEYDGPILLDIVTDNKVDLLPMVPAGKALDECVVYQEGLHRYGNLDLRSQSLRSGLDGHQ</sequence>
<evidence type="ECO:0000259" key="12">
    <source>
        <dbReference type="Pfam" id="PF00205"/>
    </source>
</evidence>
<keyword evidence="7 11" id="KW-0479">Metal-binding</keyword>
<feature type="domain" description="Thiamine pyrophosphate enzyme N-terminal TPP-binding" evidence="14">
    <location>
        <begin position="115"/>
        <end position="230"/>
    </location>
</feature>
<dbReference type="PANTHER" id="PTHR18968:SF13">
    <property type="entry name" value="ACETOLACTATE SYNTHASE CATALYTIC SUBUNIT, MITOCHONDRIAL"/>
    <property type="match status" value="1"/>
</dbReference>
<name>A0AAV9U051_9PEZI</name>
<comment type="similarity">
    <text evidence="3 11">Belongs to the TPP enzyme family.</text>
</comment>
<evidence type="ECO:0000313" key="16">
    <source>
        <dbReference type="Proteomes" id="UP001373714"/>
    </source>
</evidence>
<comment type="cofactor">
    <cofactor evidence="11">
        <name>Mg(2+)</name>
        <dbReference type="ChEBI" id="CHEBI:18420"/>
    </cofactor>
    <text evidence="11">Binds 1 Mg(2+) ion per subunit.</text>
</comment>
<feature type="domain" description="Thiamine pyrophosphate enzyme TPP-binding" evidence="13">
    <location>
        <begin position="537"/>
        <end position="684"/>
    </location>
</feature>
<keyword evidence="10 11" id="KW-0100">Branched-chain amino acid biosynthesis</keyword>
<keyword evidence="9 11" id="KW-0786">Thiamine pyrophosphate</keyword>
<dbReference type="InterPro" id="IPR012846">
    <property type="entry name" value="Acetolactate_synth_lsu"/>
</dbReference>
<evidence type="ECO:0000256" key="6">
    <source>
        <dbReference type="ARBA" id="ARBA00022679"/>
    </source>
</evidence>
<dbReference type="InterPro" id="IPR039368">
    <property type="entry name" value="AHAS_TPP"/>
</dbReference>
<comment type="pathway">
    <text evidence="1 11">Amino-acid biosynthesis; L-isoleucine biosynthesis; L-isoleucine from 2-oxobutanoate: step 1/4.</text>
</comment>
<keyword evidence="5 11" id="KW-0028">Amino-acid biosynthesis</keyword>
<dbReference type="SUPFAM" id="SSF52467">
    <property type="entry name" value="DHS-like NAD/FAD-binding domain"/>
    <property type="match status" value="1"/>
</dbReference>
<dbReference type="GO" id="GO:0003984">
    <property type="term" value="F:acetolactate synthase activity"/>
    <property type="evidence" value="ECO:0007669"/>
    <property type="project" value="UniProtKB-EC"/>
</dbReference>
<comment type="cofactor">
    <cofactor evidence="11">
        <name>thiamine diphosphate</name>
        <dbReference type="ChEBI" id="CHEBI:58937"/>
    </cofactor>
    <text evidence="11">Binds 1 thiamine pyrophosphate per subunit.</text>
</comment>
<dbReference type="GO" id="GO:0030976">
    <property type="term" value="F:thiamine pyrophosphate binding"/>
    <property type="evidence" value="ECO:0007669"/>
    <property type="project" value="UniProtKB-UniRule"/>
</dbReference>
<evidence type="ECO:0000256" key="8">
    <source>
        <dbReference type="ARBA" id="ARBA00022842"/>
    </source>
</evidence>
<dbReference type="Pfam" id="PF00205">
    <property type="entry name" value="TPP_enzyme_M"/>
    <property type="match status" value="1"/>
</dbReference>
<dbReference type="Pfam" id="PF02776">
    <property type="entry name" value="TPP_enzyme_N"/>
    <property type="match status" value="1"/>
</dbReference>
<evidence type="ECO:0000256" key="5">
    <source>
        <dbReference type="ARBA" id="ARBA00022605"/>
    </source>
</evidence>
<dbReference type="GO" id="GO:0000287">
    <property type="term" value="F:magnesium ion binding"/>
    <property type="evidence" value="ECO:0007669"/>
    <property type="project" value="UniProtKB-UniRule"/>
</dbReference>
<comment type="caution">
    <text evidence="15">The sequence shown here is derived from an EMBL/GenBank/DDBJ whole genome shotgun (WGS) entry which is preliminary data.</text>
</comment>
<evidence type="ECO:0000259" key="14">
    <source>
        <dbReference type="Pfam" id="PF02776"/>
    </source>
</evidence>
<dbReference type="GO" id="GO:0005739">
    <property type="term" value="C:mitochondrion"/>
    <property type="evidence" value="ECO:0007669"/>
    <property type="project" value="TreeGrafter"/>
</dbReference>
<dbReference type="InterPro" id="IPR029061">
    <property type="entry name" value="THDP-binding"/>
</dbReference>
<dbReference type="Proteomes" id="UP001373714">
    <property type="component" value="Unassembled WGS sequence"/>
</dbReference>
<evidence type="ECO:0000256" key="11">
    <source>
        <dbReference type="RuleBase" id="RU003591"/>
    </source>
</evidence>
<evidence type="ECO:0000256" key="10">
    <source>
        <dbReference type="ARBA" id="ARBA00023304"/>
    </source>
</evidence>
<evidence type="ECO:0000259" key="13">
    <source>
        <dbReference type="Pfam" id="PF02775"/>
    </source>
</evidence>
<dbReference type="EC" id="2.2.1.6" evidence="4 11"/>
<dbReference type="InterPro" id="IPR012001">
    <property type="entry name" value="Thiamin_PyroP_enz_TPP-bd_dom"/>
</dbReference>
<dbReference type="CDD" id="cd02015">
    <property type="entry name" value="TPP_AHAS"/>
    <property type="match status" value="1"/>
</dbReference>
<dbReference type="GO" id="GO:0009099">
    <property type="term" value="P:L-valine biosynthetic process"/>
    <property type="evidence" value="ECO:0007669"/>
    <property type="project" value="TreeGrafter"/>
</dbReference>
<keyword evidence="6 11" id="KW-0808">Transferase</keyword>
<protein>
    <recommendedName>
        <fullName evidence="4 11">Acetolactate synthase</fullName>
        <ecNumber evidence="4 11">2.2.1.6</ecNumber>
    </recommendedName>
</protein>
<dbReference type="GO" id="GO:0005948">
    <property type="term" value="C:acetolactate synthase complex"/>
    <property type="evidence" value="ECO:0007669"/>
    <property type="project" value="TreeGrafter"/>
</dbReference>
<evidence type="ECO:0000256" key="2">
    <source>
        <dbReference type="ARBA" id="ARBA00005025"/>
    </source>
</evidence>
<reference evidence="15 16" key="1">
    <citation type="submission" date="2019-10" db="EMBL/GenBank/DDBJ databases">
        <authorList>
            <person name="Palmer J.M."/>
        </authorList>
    </citation>
    <scope>NUCLEOTIDE SEQUENCE [LARGE SCALE GENOMIC DNA]</scope>
    <source>
        <strain evidence="15 16">TWF730</strain>
    </source>
</reference>
<dbReference type="AlphaFoldDB" id="A0AAV9U051"/>
<keyword evidence="16" id="KW-1185">Reference proteome</keyword>
<dbReference type="Gene3D" id="3.40.50.970">
    <property type="match status" value="2"/>
</dbReference>
<dbReference type="InterPro" id="IPR011766">
    <property type="entry name" value="TPP_enzyme_TPP-bd"/>
</dbReference>
<gene>
    <name evidence="15" type="primary">ILV2_1</name>
    <name evidence="15" type="ORF">TWF730_004337</name>
</gene>
<organism evidence="15 16">
    <name type="scientific">Orbilia blumenaviensis</name>
    <dbReference type="NCBI Taxonomy" id="1796055"/>
    <lineage>
        <taxon>Eukaryota</taxon>
        <taxon>Fungi</taxon>
        <taxon>Dikarya</taxon>
        <taxon>Ascomycota</taxon>
        <taxon>Pezizomycotina</taxon>
        <taxon>Orbiliomycetes</taxon>
        <taxon>Orbiliales</taxon>
        <taxon>Orbiliaceae</taxon>
        <taxon>Orbilia</taxon>
    </lineage>
</organism>
<evidence type="ECO:0000256" key="4">
    <source>
        <dbReference type="ARBA" id="ARBA00013145"/>
    </source>
</evidence>
<feature type="domain" description="Thiamine pyrophosphate enzyme central" evidence="12">
    <location>
        <begin position="329"/>
        <end position="472"/>
    </location>
</feature>
<dbReference type="InterPro" id="IPR029035">
    <property type="entry name" value="DHS-like_NAD/FAD-binding_dom"/>
</dbReference>
<dbReference type="NCBIfam" id="TIGR00118">
    <property type="entry name" value="acolac_lg"/>
    <property type="match status" value="1"/>
</dbReference>
<dbReference type="PROSITE" id="PS00187">
    <property type="entry name" value="TPP_ENZYMES"/>
    <property type="match status" value="1"/>
</dbReference>